<sequence>MSKFDELLDIDLFTFDLDKDVIKIPFRAEVPQPRPHLNVEPFPPRPKIERKVRGPRDNVDLRVQLLKMRYAKAEDELINITFDIKPQPAKEPEQTKNAPKGKKRPASDDLNEASAKKMMCQDDLDLGDKTLTTEELEYLMFGDD</sequence>
<dbReference type="Proteomes" id="UP000783686">
    <property type="component" value="Unassembled WGS sequence"/>
</dbReference>
<dbReference type="EMBL" id="CAJFCW020000001">
    <property type="protein sequence ID" value="CAG9084731.1"/>
    <property type="molecule type" value="Genomic_DNA"/>
</dbReference>
<evidence type="ECO:0000256" key="1">
    <source>
        <dbReference type="SAM" id="MobiDB-lite"/>
    </source>
</evidence>
<dbReference type="EMBL" id="CAJFDH010000001">
    <property type="protein sequence ID" value="CAD5207198.1"/>
    <property type="molecule type" value="Genomic_DNA"/>
</dbReference>
<evidence type="ECO:0000313" key="2">
    <source>
        <dbReference type="EMBL" id="CAD5207198.1"/>
    </source>
</evidence>
<evidence type="ECO:0000313" key="3">
    <source>
        <dbReference type="Proteomes" id="UP000614601"/>
    </source>
</evidence>
<dbReference type="AlphaFoldDB" id="A0A811JUV9"/>
<reference evidence="2" key="1">
    <citation type="submission" date="2020-09" db="EMBL/GenBank/DDBJ databases">
        <authorList>
            <person name="Kikuchi T."/>
        </authorList>
    </citation>
    <scope>NUCLEOTIDE SEQUENCE</scope>
    <source>
        <strain evidence="2">SH1</strain>
    </source>
</reference>
<gene>
    <name evidence="2" type="ORF">BOKJ2_LOCUS1882</name>
</gene>
<dbReference type="Proteomes" id="UP000614601">
    <property type="component" value="Unassembled WGS sequence"/>
</dbReference>
<protein>
    <submittedName>
        <fullName evidence="2">Uncharacterized protein</fullName>
    </submittedName>
</protein>
<feature type="region of interest" description="Disordered" evidence="1">
    <location>
        <begin position="33"/>
        <end position="53"/>
    </location>
</feature>
<keyword evidence="3" id="KW-1185">Reference proteome</keyword>
<name>A0A811JUV9_9BILA</name>
<proteinExistence type="predicted"/>
<comment type="caution">
    <text evidence="2">The sequence shown here is derived from an EMBL/GenBank/DDBJ whole genome shotgun (WGS) entry which is preliminary data.</text>
</comment>
<feature type="region of interest" description="Disordered" evidence="1">
    <location>
        <begin position="82"/>
        <end position="123"/>
    </location>
</feature>
<organism evidence="2 3">
    <name type="scientific">Bursaphelenchus okinawaensis</name>
    <dbReference type="NCBI Taxonomy" id="465554"/>
    <lineage>
        <taxon>Eukaryota</taxon>
        <taxon>Metazoa</taxon>
        <taxon>Ecdysozoa</taxon>
        <taxon>Nematoda</taxon>
        <taxon>Chromadorea</taxon>
        <taxon>Rhabditida</taxon>
        <taxon>Tylenchina</taxon>
        <taxon>Tylenchomorpha</taxon>
        <taxon>Aphelenchoidea</taxon>
        <taxon>Aphelenchoididae</taxon>
        <taxon>Bursaphelenchus</taxon>
    </lineage>
</organism>
<accession>A0A811JUV9</accession>